<evidence type="ECO:0000313" key="1">
    <source>
        <dbReference type="EMBL" id="AKB51774.1"/>
    </source>
</evidence>
<gene>
    <name evidence="1" type="ORF">MSBRW_2521</name>
</gene>
<evidence type="ECO:0008006" key="3">
    <source>
        <dbReference type="Google" id="ProtNLM"/>
    </source>
</evidence>
<dbReference type="PANTHER" id="PTHR40069">
    <property type="entry name" value="YWBE PROTEIN"/>
    <property type="match status" value="1"/>
</dbReference>
<sequence>MNNGTVRANIKEGLSVGIVLKADQRTGKITRGIVKRILTNSSTHPHGIKVQLTDGQVGRVKEIY</sequence>
<organism evidence="1 2">
    <name type="scientific">Methanosarcina barkeri str. Wiesmoor</name>
    <dbReference type="NCBI Taxonomy" id="1434109"/>
    <lineage>
        <taxon>Archaea</taxon>
        <taxon>Methanobacteriati</taxon>
        <taxon>Methanobacteriota</taxon>
        <taxon>Stenosarchaea group</taxon>
        <taxon>Methanomicrobia</taxon>
        <taxon>Methanosarcinales</taxon>
        <taxon>Methanosarcinaceae</taxon>
        <taxon>Methanosarcina</taxon>
    </lineage>
</organism>
<dbReference type="AlphaFoldDB" id="A0A0E3QNV1"/>
<dbReference type="Proteomes" id="UP000033038">
    <property type="component" value="Chromosome"/>
</dbReference>
<dbReference type="RefSeq" id="WP_011307198.1">
    <property type="nucleotide sequence ID" value="NZ_CP009526.1"/>
</dbReference>
<accession>A0A0E3QNV1</accession>
<dbReference type="HOGENOM" id="CLU_182218_0_0_2"/>
<dbReference type="PATRIC" id="fig|1434109.4.peg.3279"/>
<dbReference type="EMBL" id="CP009526">
    <property type="protein sequence ID" value="AKB51774.1"/>
    <property type="molecule type" value="Genomic_DNA"/>
</dbReference>
<dbReference type="GeneID" id="95970944"/>
<reference evidence="1 2" key="1">
    <citation type="submission" date="2014-07" db="EMBL/GenBank/DDBJ databases">
        <title>Methanogenic archaea and the global carbon cycle.</title>
        <authorList>
            <person name="Henriksen J.R."/>
            <person name="Luke J."/>
            <person name="Reinhart S."/>
            <person name="Benedict M.N."/>
            <person name="Youngblut N.D."/>
            <person name="Metcalf M.E."/>
            <person name="Whitaker R.J."/>
            <person name="Metcalf W.W."/>
        </authorList>
    </citation>
    <scope>NUCLEOTIDE SEQUENCE [LARGE SCALE GENOMIC DNA]</scope>
    <source>
        <strain evidence="1 2">Wiesmoor</strain>
    </source>
</reference>
<dbReference type="KEGG" id="mbw:MSBRW_2521"/>
<dbReference type="Pfam" id="PF09962">
    <property type="entry name" value="DUF2196"/>
    <property type="match status" value="1"/>
</dbReference>
<dbReference type="InterPro" id="IPR019240">
    <property type="entry name" value="DUF2196"/>
</dbReference>
<name>A0A0E3QNV1_METBA</name>
<proteinExistence type="predicted"/>
<dbReference type="PANTHER" id="PTHR40069:SF1">
    <property type="entry name" value="YWBE PROTEIN"/>
    <property type="match status" value="1"/>
</dbReference>
<dbReference type="NCBIfam" id="TIGR03833">
    <property type="entry name" value="YwbE family protein"/>
    <property type="match status" value="1"/>
</dbReference>
<evidence type="ECO:0000313" key="2">
    <source>
        <dbReference type="Proteomes" id="UP000033038"/>
    </source>
</evidence>
<protein>
    <recommendedName>
        <fullName evidence="3">YwbE family protein</fullName>
    </recommendedName>
</protein>